<proteinExistence type="predicted"/>
<evidence type="ECO:0000313" key="1">
    <source>
        <dbReference type="EMBL" id="KAJ7689621.1"/>
    </source>
</evidence>
<dbReference type="Proteomes" id="UP001221757">
    <property type="component" value="Unassembled WGS sequence"/>
</dbReference>
<gene>
    <name evidence="1" type="ORF">B0H17DRAFT_1180199</name>
</gene>
<organism evidence="1 2">
    <name type="scientific">Mycena rosella</name>
    <name type="common">Pink bonnet</name>
    <name type="synonym">Agaricus rosellus</name>
    <dbReference type="NCBI Taxonomy" id="1033263"/>
    <lineage>
        <taxon>Eukaryota</taxon>
        <taxon>Fungi</taxon>
        <taxon>Dikarya</taxon>
        <taxon>Basidiomycota</taxon>
        <taxon>Agaricomycotina</taxon>
        <taxon>Agaricomycetes</taxon>
        <taxon>Agaricomycetidae</taxon>
        <taxon>Agaricales</taxon>
        <taxon>Marasmiineae</taxon>
        <taxon>Mycenaceae</taxon>
        <taxon>Mycena</taxon>
    </lineage>
</organism>
<reference evidence="1" key="1">
    <citation type="submission" date="2023-03" db="EMBL/GenBank/DDBJ databases">
        <title>Massive genome expansion in bonnet fungi (Mycena s.s.) driven by repeated elements and novel gene families across ecological guilds.</title>
        <authorList>
            <consortium name="Lawrence Berkeley National Laboratory"/>
            <person name="Harder C.B."/>
            <person name="Miyauchi S."/>
            <person name="Viragh M."/>
            <person name="Kuo A."/>
            <person name="Thoen E."/>
            <person name="Andreopoulos B."/>
            <person name="Lu D."/>
            <person name="Skrede I."/>
            <person name="Drula E."/>
            <person name="Henrissat B."/>
            <person name="Morin E."/>
            <person name="Kohler A."/>
            <person name="Barry K."/>
            <person name="LaButti K."/>
            <person name="Morin E."/>
            <person name="Salamov A."/>
            <person name="Lipzen A."/>
            <person name="Mereny Z."/>
            <person name="Hegedus B."/>
            <person name="Baldrian P."/>
            <person name="Stursova M."/>
            <person name="Weitz H."/>
            <person name="Taylor A."/>
            <person name="Grigoriev I.V."/>
            <person name="Nagy L.G."/>
            <person name="Martin F."/>
            <person name="Kauserud H."/>
        </authorList>
    </citation>
    <scope>NUCLEOTIDE SEQUENCE</scope>
    <source>
        <strain evidence="1">CBHHK067</strain>
    </source>
</reference>
<name>A0AAD7DE82_MYCRO</name>
<dbReference type="AlphaFoldDB" id="A0AAD7DE82"/>
<dbReference type="EMBL" id="JARKIE010000071">
    <property type="protein sequence ID" value="KAJ7689621.1"/>
    <property type="molecule type" value="Genomic_DNA"/>
</dbReference>
<accession>A0AAD7DE82</accession>
<evidence type="ECO:0000313" key="2">
    <source>
        <dbReference type="Proteomes" id="UP001221757"/>
    </source>
</evidence>
<keyword evidence="2" id="KW-1185">Reference proteome</keyword>
<protein>
    <submittedName>
        <fullName evidence="1">Uncharacterized protein</fullName>
    </submittedName>
</protein>
<sequence>MRLEGPFLVSRTSPQPRLCLVGEMYLDPVAQRSTFVPPMEANLSLSMWAVPRHHGVGSVDAGRRARFLQLAEWISCAIEFYTRAIHRINFGMRMSRGCRREHLSLRRLMKFGAATEWFPGGLICNIHNGALCNGSHRLKRNSPKLARKEV</sequence>
<comment type="caution">
    <text evidence="1">The sequence shown here is derived from an EMBL/GenBank/DDBJ whole genome shotgun (WGS) entry which is preliminary data.</text>
</comment>